<gene>
    <name evidence="7" type="ORF">OKIOD_LOCUS12770</name>
</gene>
<feature type="domain" description="Major facilitator superfamily (MFS) profile" evidence="6">
    <location>
        <begin position="25"/>
        <end position="464"/>
    </location>
</feature>
<accession>A0ABN7T1G0</accession>
<feature type="transmembrane region" description="Helical" evidence="5">
    <location>
        <begin position="345"/>
        <end position="365"/>
    </location>
</feature>
<feature type="transmembrane region" description="Helical" evidence="5">
    <location>
        <begin position="134"/>
        <end position="154"/>
    </location>
</feature>
<feature type="transmembrane region" description="Helical" evidence="5">
    <location>
        <begin position="193"/>
        <end position="212"/>
    </location>
</feature>
<dbReference type="PANTHER" id="PTHR11662">
    <property type="entry name" value="SOLUTE CARRIER FAMILY 17"/>
    <property type="match status" value="1"/>
</dbReference>
<comment type="subcellular location">
    <subcellularLocation>
        <location evidence="1">Membrane</location>
        <topology evidence="1">Multi-pass membrane protein</topology>
    </subcellularLocation>
</comment>
<feature type="transmembrane region" description="Helical" evidence="5">
    <location>
        <begin position="405"/>
        <end position="427"/>
    </location>
</feature>
<evidence type="ECO:0000313" key="7">
    <source>
        <dbReference type="EMBL" id="CAG5109472.1"/>
    </source>
</evidence>
<dbReference type="InterPro" id="IPR011701">
    <property type="entry name" value="MFS"/>
</dbReference>
<evidence type="ECO:0000256" key="2">
    <source>
        <dbReference type="ARBA" id="ARBA00022692"/>
    </source>
</evidence>
<feature type="transmembrane region" description="Helical" evidence="5">
    <location>
        <begin position="100"/>
        <end position="122"/>
    </location>
</feature>
<feature type="transmembrane region" description="Helical" evidence="5">
    <location>
        <begin position="439"/>
        <end position="461"/>
    </location>
</feature>
<dbReference type="SUPFAM" id="SSF103473">
    <property type="entry name" value="MFS general substrate transporter"/>
    <property type="match status" value="1"/>
</dbReference>
<keyword evidence="3 5" id="KW-1133">Transmembrane helix</keyword>
<name>A0ABN7T1G0_OIKDI</name>
<feature type="transmembrane region" description="Helical" evidence="5">
    <location>
        <begin position="303"/>
        <end position="324"/>
    </location>
</feature>
<dbReference type="InterPro" id="IPR050382">
    <property type="entry name" value="MFS_Na/Anion_cotransporter"/>
</dbReference>
<evidence type="ECO:0000256" key="5">
    <source>
        <dbReference type="SAM" id="Phobius"/>
    </source>
</evidence>
<dbReference type="InterPro" id="IPR036259">
    <property type="entry name" value="MFS_trans_sf"/>
</dbReference>
<dbReference type="Pfam" id="PF07690">
    <property type="entry name" value="MFS_1"/>
    <property type="match status" value="1"/>
</dbReference>
<proteinExistence type="predicted"/>
<dbReference type="EMBL" id="OU015567">
    <property type="protein sequence ID" value="CAG5109472.1"/>
    <property type="molecule type" value="Genomic_DNA"/>
</dbReference>
<feature type="transmembrane region" description="Helical" evidence="5">
    <location>
        <begin position="76"/>
        <end position="94"/>
    </location>
</feature>
<evidence type="ECO:0000313" key="8">
    <source>
        <dbReference type="Proteomes" id="UP001158576"/>
    </source>
</evidence>
<keyword evidence="8" id="KW-1185">Reference proteome</keyword>
<sequence>MPGRKRLEFTFLASLVTIFKYTSELTLPFTITAMSSPQDGGTVESVCTLNGSVPVENAGKSGNNDFAWTDEQYGNILGAFFIGYSISTIGSAFATQKYGFYPLIKVLCFGSATTTLLFPFVVRRSYQLGCLLRVLLGIFSGPYVPALQGSWYWWGIPSELTTNIAIQSAGVTIGNILGSVGSGMIIDSFGWEYCYYVAGTCQIFVGLLWAAMVDPKPDREREAFGFCGIKKLKISSRMSKEEKSLIKHSRPASLLTTELRDIPFRSIIIDPQVLLALLGLFSFNLIMSSTISVPTYLTRAFGLPLSIVTYVFGTVALGCLIASLPSALIVDKLRKKYSTTFVRKSMIVFFWILMLPSVCCIKIFGCNFVGVSVLFSIYIISTAACGIAGILPIAAELSANFGPIVTGFAGGIGNFAGFASTSLMVYLLKDKNQDDPANWNQFFVAPVGFFTVFMGFFLAFGKIEVRPWAKKRTTNFPFLLK</sequence>
<protein>
    <submittedName>
        <fullName evidence="7">Oidioi.mRNA.OKI2018_I69.chr2.g4005.t1.cds</fullName>
    </submittedName>
</protein>
<evidence type="ECO:0000256" key="1">
    <source>
        <dbReference type="ARBA" id="ARBA00004141"/>
    </source>
</evidence>
<organism evidence="7 8">
    <name type="scientific">Oikopleura dioica</name>
    <name type="common">Tunicate</name>
    <dbReference type="NCBI Taxonomy" id="34765"/>
    <lineage>
        <taxon>Eukaryota</taxon>
        <taxon>Metazoa</taxon>
        <taxon>Chordata</taxon>
        <taxon>Tunicata</taxon>
        <taxon>Appendicularia</taxon>
        <taxon>Copelata</taxon>
        <taxon>Oikopleuridae</taxon>
        <taxon>Oikopleura</taxon>
    </lineage>
</organism>
<dbReference type="PROSITE" id="PS50850">
    <property type="entry name" value="MFS"/>
    <property type="match status" value="1"/>
</dbReference>
<dbReference type="PANTHER" id="PTHR11662:SF399">
    <property type="entry name" value="FI19708P1-RELATED"/>
    <property type="match status" value="1"/>
</dbReference>
<feature type="transmembrane region" description="Helical" evidence="5">
    <location>
        <begin position="273"/>
        <end position="297"/>
    </location>
</feature>
<dbReference type="Gene3D" id="1.20.1250.20">
    <property type="entry name" value="MFS general substrate transporter like domains"/>
    <property type="match status" value="2"/>
</dbReference>
<keyword evidence="4 5" id="KW-0472">Membrane</keyword>
<keyword evidence="2 5" id="KW-0812">Transmembrane</keyword>
<feature type="transmembrane region" description="Helical" evidence="5">
    <location>
        <begin position="371"/>
        <end position="393"/>
    </location>
</feature>
<evidence type="ECO:0000259" key="6">
    <source>
        <dbReference type="PROSITE" id="PS50850"/>
    </source>
</evidence>
<dbReference type="Proteomes" id="UP001158576">
    <property type="component" value="Chromosome 2"/>
</dbReference>
<evidence type="ECO:0000256" key="4">
    <source>
        <dbReference type="ARBA" id="ARBA00023136"/>
    </source>
</evidence>
<dbReference type="InterPro" id="IPR020846">
    <property type="entry name" value="MFS_dom"/>
</dbReference>
<reference evidence="7 8" key="1">
    <citation type="submission" date="2021-04" db="EMBL/GenBank/DDBJ databases">
        <authorList>
            <person name="Bliznina A."/>
        </authorList>
    </citation>
    <scope>NUCLEOTIDE SEQUENCE [LARGE SCALE GENOMIC DNA]</scope>
</reference>
<evidence type="ECO:0000256" key="3">
    <source>
        <dbReference type="ARBA" id="ARBA00022989"/>
    </source>
</evidence>